<evidence type="ECO:0000313" key="9">
    <source>
        <dbReference type="EMBL" id="SVE30199.1"/>
    </source>
</evidence>
<dbReference type="InterPro" id="IPR036291">
    <property type="entry name" value="NAD(P)-bd_dom_sf"/>
</dbReference>
<evidence type="ECO:0000259" key="8">
    <source>
        <dbReference type="SMART" id="SM01003"/>
    </source>
</evidence>
<dbReference type="GO" id="GO:0006740">
    <property type="term" value="P:NADPH regeneration"/>
    <property type="evidence" value="ECO:0007669"/>
    <property type="project" value="TreeGrafter"/>
</dbReference>
<evidence type="ECO:0000256" key="6">
    <source>
        <dbReference type="ARBA" id="ARBA00048202"/>
    </source>
</evidence>
<feature type="domain" description="Alanine dehydrogenase/pyridine nucleotide transhydrogenase N-terminal" evidence="8">
    <location>
        <begin position="5"/>
        <end position="140"/>
    </location>
</feature>
<feature type="domain" description="Alanine dehydrogenase/pyridine nucleotide transhydrogenase NAD(H)-binding" evidence="7">
    <location>
        <begin position="149"/>
        <end position="225"/>
    </location>
</feature>
<dbReference type="GO" id="GO:0008750">
    <property type="term" value="F:proton-translocating NAD(P)+ transhydrogenase activity"/>
    <property type="evidence" value="ECO:0007669"/>
    <property type="project" value="UniProtKB-EC"/>
</dbReference>
<dbReference type="EMBL" id="UINC01207900">
    <property type="protein sequence ID" value="SVE30199.1"/>
    <property type="molecule type" value="Genomic_DNA"/>
</dbReference>
<keyword evidence="3" id="KW-0521">NADP</keyword>
<dbReference type="Pfam" id="PF01262">
    <property type="entry name" value="AlaDh_PNT_C"/>
    <property type="match status" value="1"/>
</dbReference>
<dbReference type="AlphaFoldDB" id="A0A383CDR7"/>
<sequence length="225" mass="24619">MINLLVLKETAENERRVALIPEDVKKYFDLGFKVTIEKNAGITSGFLNEDYKKQNANISQNIKKSIKKSNIIIKVQKPELGIIKEMKTGTILIGLLSPKKISSENSLYNKKKISAFALENIPRITRAQDKDVLSSQSNLSGYKAVLDAAHEYSKSFPMMMTAAGTITPAKVLVLGTGVAGLQAIATAKRLGAVVSAYDVRLAAKEEVESLGAKFIVFDEEVLKKS</sequence>
<protein>
    <recommendedName>
        <fullName evidence="1">proton-translocating NAD(P)(+) transhydrogenase</fullName>
        <ecNumber evidence="1">7.1.1.1</ecNumber>
    </recommendedName>
</protein>
<evidence type="ECO:0000256" key="5">
    <source>
        <dbReference type="ARBA" id="ARBA00023027"/>
    </source>
</evidence>
<evidence type="ECO:0000259" key="7">
    <source>
        <dbReference type="SMART" id="SM01002"/>
    </source>
</evidence>
<dbReference type="EC" id="7.1.1.1" evidence="1"/>
<keyword evidence="5" id="KW-0520">NAD</keyword>
<dbReference type="GO" id="GO:0050661">
    <property type="term" value="F:NADP binding"/>
    <property type="evidence" value="ECO:0007669"/>
    <property type="project" value="TreeGrafter"/>
</dbReference>
<dbReference type="SMART" id="SM01002">
    <property type="entry name" value="AlaDh_PNT_C"/>
    <property type="match status" value="1"/>
</dbReference>
<dbReference type="Gene3D" id="3.40.50.720">
    <property type="entry name" value="NAD(P)-binding Rossmann-like Domain"/>
    <property type="match status" value="2"/>
</dbReference>
<keyword evidence="2" id="KW-0547">Nucleotide-binding</keyword>
<dbReference type="SMART" id="SM01003">
    <property type="entry name" value="AlaDh_PNT_N"/>
    <property type="match status" value="1"/>
</dbReference>
<dbReference type="SUPFAM" id="SSF52283">
    <property type="entry name" value="Formate/glycerate dehydrogenase catalytic domain-like"/>
    <property type="match status" value="1"/>
</dbReference>
<comment type="catalytic activity">
    <reaction evidence="6">
        <text>NAD(+) + NADPH + H(+)(in) = NADH + NADP(+) + H(+)(out)</text>
        <dbReference type="Rhea" id="RHEA:47992"/>
        <dbReference type="ChEBI" id="CHEBI:15378"/>
        <dbReference type="ChEBI" id="CHEBI:57540"/>
        <dbReference type="ChEBI" id="CHEBI:57783"/>
        <dbReference type="ChEBI" id="CHEBI:57945"/>
        <dbReference type="ChEBI" id="CHEBI:58349"/>
        <dbReference type="EC" id="7.1.1.1"/>
    </reaction>
</comment>
<proteinExistence type="predicted"/>
<dbReference type="Pfam" id="PF05222">
    <property type="entry name" value="AlaDh_PNT_N"/>
    <property type="match status" value="1"/>
</dbReference>
<feature type="non-terminal residue" evidence="9">
    <location>
        <position position="225"/>
    </location>
</feature>
<gene>
    <name evidence="9" type="ORF">METZ01_LOCUS483053</name>
</gene>
<dbReference type="InterPro" id="IPR007698">
    <property type="entry name" value="AlaDH/PNT_NAD(H)-bd"/>
</dbReference>
<reference evidence="9" key="1">
    <citation type="submission" date="2018-05" db="EMBL/GenBank/DDBJ databases">
        <authorList>
            <person name="Lanie J.A."/>
            <person name="Ng W.-L."/>
            <person name="Kazmierczak K.M."/>
            <person name="Andrzejewski T.M."/>
            <person name="Davidsen T.M."/>
            <person name="Wayne K.J."/>
            <person name="Tettelin H."/>
            <person name="Glass J.I."/>
            <person name="Rusch D."/>
            <person name="Podicherti R."/>
            <person name="Tsui H.-C.T."/>
            <person name="Winkler M.E."/>
        </authorList>
    </citation>
    <scope>NUCLEOTIDE SEQUENCE</scope>
</reference>
<evidence type="ECO:0000256" key="3">
    <source>
        <dbReference type="ARBA" id="ARBA00022857"/>
    </source>
</evidence>
<evidence type="ECO:0000256" key="2">
    <source>
        <dbReference type="ARBA" id="ARBA00022741"/>
    </source>
</evidence>
<evidence type="ECO:0000256" key="4">
    <source>
        <dbReference type="ARBA" id="ARBA00022967"/>
    </source>
</evidence>
<dbReference type="SUPFAM" id="SSF51735">
    <property type="entry name" value="NAD(P)-binding Rossmann-fold domains"/>
    <property type="match status" value="1"/>
</dbReference>
<dbReference type="PANTHER" id="PTHR10160:SF19">
    <property type="entry name" value="PROTON-TRANSLOCATING NAD(P)(+) TRANSHYDROGENASE"/>
    <property type="match status" value="1"/>
</dbReference>
<dbReference type="InterPro" id="IPR007886">
    <property type="entry name" value="AlaDH/PNT_N"/>
</dbReference>
<evidence type="ECO:0000256" key="1">
    <source>
        <dbReference type="ARBA" id="ARBA00012943"/>
    </source>
</evidence>
<name>A0A383CDR7_9ZZZZ</name>
<organism evidence="9">
    <name type="scientific">marine metagenome</name>
    <dbReference type="NCBI Taxonomy" id="408172"/>
    <lineage>
        <taxon>unclassified sequences</taxon>
        <taxon>metagenomes</taxon>
        <taxon>ecological metagenomes</taxon>
    </lineage>
</organism>
<keyword evidence="4" id="KW-1278">Translocase</keyword>
<dbReference type="GO" id="GO:0005886">
    <property type="term" value="C:plasma membrane"/>
    <property type="evidence" value="ECO:0007669"/>
    <property type="project" value="TreeGrafter"/>
</dbReference>
<dbReference type="PANTHER" id="PTHR10160">
    <property type="entry name" value="NAD(P) TRANSHYDROGENASE"/>
    <property type="match status" value="1"/>
</dbReference>
<accession>A0A383CDR7</accession>